<keyword evidence="2" id="KW-1185">Reference proteome</keyword>
<evidence type="ECO:0000313" key="2">
    <source>
        <dbReference type="Proteomes" id="UP001187682"/>
    </source>
</evidence>
<accession>A0AAE8SXU3</accession>
<protein>
    <submittedName>
        <fullName evidence="1">Uncharacterized protein</fullName>
    </submittedName>
</protein>
<dbReference type="EMBL" id="ONZQ02000012">
    <property type="protein sequence ID" value="SPO05129.1"/>
    <property type="molecule type" value="Genomic_DNA"/>
</dbReference>
<gene>
    <name evidence="1" type="ORF">DNG_07815</name>
</gene>
<name>A0AAE8SXU3_9PEZI</name>
<comment type="caution">
    <text evidence="1">The sequence shown here is derived from an EMBL/GenBank/DDBJ whole genome shotgun (WGS) entry which is preliminary data.</text>
</comment>
<organism evidence="1 2">
    <name type="scientific">Cephalotrichum gorgonifer</name>
    <dbReference type="NCBI Taxonomy" id="2041049"/>
    <lineage>
        <taxon>Eukaryota</taxon>
        <taxon>Fungi</taxon>
        <taxon>Dikarya</taxon>
        <taxon>Ascomycota</taxon>
        <taxon>Pezizomycotina</taxon>
        <taxon>Sordariomycetes</taxon>
        <taxon>Hypocreomycetidae</taxon>
        <taxon>Microascales</taxon>
        <taxon>Microascaceae</taxon>
        <taxon>Cephalotrichum</taxon>
    </lineage>
</organism>
<dbReference type="Proteomes" id="UP001187682">
    <property type="component" value="Unassembled WGS sequence"/>
</dbReference>
<reference evidence="1" key="1">
    <citation type="submission" date="2018-03" db="EMBL/GenBank/DDBJ databases">
        <authorList>
            <person name="Guldener U."/>
        </authorList>
    </citation>
    <scope>NUCLEOTIDE SEQUENCE</scope>
</reference>
<sequence length="12" mass="1456">MPLLTDTEYEDE</sequence>
<proteinExistence type="predicted"/>
<evidence type="ECO:0000313" key="1">
    <source>
        <dbReference type="EMBL" id="SPO05129.1"/>
    </source>
</evidence>